<evidence type="ECO:0000256" key="1">
    <source>
        <dbReference type="SAM" id="MobiDB-lite"/>
    </source>
</evidence>
<feature type="region of interest" description="Disordered" evidence="1">
    <location>
        <begin position="59"/>
        <end position="82"/>
    </location>
</feature>
<evidence type="ECO:0000313" key="3">
    <source>
        <dbReference type="EMBL" id="MEU7297660.1"/>
    </source>
</evidence>
<name>A0ABV3D5D5_STREX</name>
<keyword evidence="4" id="KW-1185">Reference proteome</keyword>
<keyword evidence="2" id="KW-0732">Signal</keyword>
<evidence type="ECO:0000313" key="4">
    <source>
        <dbReference type="Proteomes" id="UP001551210"/>
    </source>
</evidence>
<feature type="chain" id="PRO_5047065423" evidence="2">
    <location>
        <begin position="23"/>
        <end position="91"/>
    </location>
</feature>
<evidence type="ECO:0000256" key="2">
    <source>
        <dbReference type="SAM" id="SignalP"/>
    </source>
</evidence>
<sequence>MATKGLRFAAASLAAVAAGAWAVEGEGVGAETPKQLEVIELKVQNDQYTAADLGPVGPSLGDMDVHSGTAVKDGHSVGRGGGHCQVIHLKG</sequence>
<dbReference type="Proteomes" id="UP001551210">
    <property type="component" value="Unassembled WGS sequence"/>
</dbReference>
<proteinExistence type="predicted"/>
<dbReference type="RefSeq" id="WP_359215487.1">
    <property type="nucleotide sequence ID" value="NZ_JBEZAM010000075.1"/>
</dbReference>
<feature type="signal peptide" evidence="2">
    <location>
        <begin position="1"/>
        <end position="22"/>
    </location>
</feature>
<protein>
    <submittedName>
        <fullName evidence="3">Uncharacterized protein</fullName>
    </submittedName>
</protein>
<dbReference type="EMBL" id="JBEZAM010000075">
    <property type="protein sequence ID" value="MEU7297660.1"/>
    <property type="molecule type" value="Genomic_DNA"/>
</dbReference>
<comment type="caution">
    <text evidence="3">The sequence shown here is derived from an EMBL/GenBank/DDBJ whole genome shotgun (WGS) entry which is preliminary data.</text>
</comment>
<accession>A0ABV3D5D5</accession>
<reference evidence="3 4" key="1">
    <citation type="submission" date="2024-06" db="EMBL/GenBank/DDBJ databases">
        <title>The Natural Products Discovery Center: Release of the First 8490 Sequenced Strains for Exploring Actinobacteria Biosynthetic Diversity.</title>
        <authorList>
            <person name="Kalkreuter E."/>
            <person name="Kautsar S.A."/>
            <person name="Yang D."/>
            <person name="Bader C.D."/>
            <person name="Teijaro C.N."/>
            <person name="Fluegel L."/>
            <person name="Davis C.M."/>
            <person name="Simpson J.R."/>
            <person name="Lauterbach L."/>
            <person name="Steele A.D."/>
            <person name="Gui C."/>
            <person name="Meng S."/>
            <person name="Li G."/>
            <person name="Viehrig K."/>
            <person name="Ye F."/>
            <person name="Su P."/>
            <person name="Kiefer A.F."/>
            <person name="Nichols A."/>
            <person name="Cepeda A.J."/>
            <person name="Yan W."/>
            <person name="Fan B."/>
            <person name="Jiang Y."/>
            <person name="Adhikari A."/>
            <person name="Zheng C.-J."/>
            <person name="Schuster L."/>
            <person name="Cowan T.M."/>
            <person name="Smanski M.J."/>
            <person name="Chevrette M.G."/>
            <person name="De Carvalho L.P.S."/>
            <person name="Shen B."/>
        </authorList>
    </citation>
    <scope>NUCLEOTIDE SEQUENCE [LARGE SCALE GENOMIC DNA]</scope>
    <source>
        <strain evidence="3 4">NPDC045705</strain>
    </source>
</reference>
<organism evidence="3 4">
    <name type="scientific">Streptomyces exfoliatus</name>
    <name type="common">Streptomyces hydrogenans</name>
    <dbReference type="NCBI Taxonomy" id="1905"/>
    <lineage>
        <taxon>Bacteria</taxon>
        <taxon>Bacillati</taxon>
        <taxon>Actinomycetota</taxon>
        <taxon>Actinomycetes</taxon>
        <taxon>Kitasatosporales</taxon>
        <taxon>Streptomycetaceae</taxon>
        <taxon>Streptomyces</taxon>
    </lineage>
</organism>
<gene>
    <name evidence="3" type="ORF">AB0A76_31425</name>
</gene>